<dbReference type="Gene3D" id="3.40.50.1110">
    <property type="entry name" value="SGNH hydrolase"/>
    <property type="match status" value="1"/>
</dbReference>
<evidence type="ECO:0000313" key="5">
    <source>
        <dbReference type="EMBL" id="KAF4127157.1"/>
    </source>
</evidence>
<reference evidence="4" key="1">
    <citation type="submission" date="2020-04" db="EMBL/GenBank/DDBJ databases">
        <title>Hybrid Assembly of Korean Phytophthora infestans isolates.</title>
        <authorList>
            <person name="Prokchorchik M."/>
            <person name="Lee Y."/>
            <person name="Seo J."/>
            <person name="Cho J.-H."/>
            <person name="Park Y.-E."/>
            <person name="Jang D.-C."/>
            <person name="Im J.-S."/>
            <person name="Choi J.-G."/>
            <person name="Park H.-J."/>
            <person name="Lee G.-B."/>
            <person name="Lee Y.-G."/>
            <person name="Hong S.-Y."/>
            <person name="Cho K."/>
            <person name="Sohn K.H."/>
        </authorList>
    </citation>
    <scope>NUCLEOTIDE SEQUENCE</scope>
    <source>
        <strain evidence="4">KR_1_A1</strain>
        <strain evidence="5">KR_2_A2</strain>
    </source>
</reference>
<dbReference type="FunFam" id="3.40.50.1110:FF:000002">
    <property type="entry name" value="isoamyl acetate-hydrolyzing esterase 1 homolog"/>
    <property type="match status" value="1"/>
</dbReference>
<evidence type="ECO:0000313" key="6">
    <source>
        <dbReference type="Proteomes" id="UP000602510"/>
    </source>
</evidence>
<dbReference type="EMBL" id="WSZM01000055">
    <property type="protein sequence ID" value="KAF4045080.1"/>
    <property type="molecule type" value="Genomic_DNA"/>
</dbReference>
<dbReference type="GO" id="GO:0016787">
    <property type="term" value="F:hydrolase activity"/>
    <property type="evidence" value="ECO:0007669"/>
    <property type="project" value="UniProtKB-KW"/>
</dbReference>
<dbReference type="CDD" id="cd01838">
    <property type="entry name" value="Isoamyl_acetate_hydrolase_like"/>
    <property type="match status" value="1"/>
</dbReference>
<organism evidence="4 6">
    <name type="scientific">Phytophthora infestans</name>
    <name type="common">Potato late blight agent</name>
    <name type="synonym">Botrytis infestans</name>
    <dbReference type="NCBI Taxonomy" id="4787"/>
    <lineage>
        <taxon>Eukaryota</taxon>
        <taxon>Sar</taxon>
        <taxon>Stramenopiles</taxon>
        <taxon>Oomycota</taxon>
        <taxon>Peronosporomycetes</taxon>
        <taxon>Peronosporales</taxon>
        <taxon>Peronosporaceae</taxon>
        <taxon>Phytophthora</taxon>
    </lineage>
</organism>
<sequence length="281" mass="30863">MVLHVSVRVKSVLLVFMATAAVVAFFIIALANTKPSIRPVVLLTGDSHTQKGTNPAESGWVSLLQNQFVMTSDVITRGLPGYNTKWFSKFIAPSIKREIQAGVYNTPSLITVWFGSNDAALANGTSSKTHVSIEDFKENLKKVVRQFWTAAPAADILLITPPHVNDAARAELSAEKNGTIDRTNAMAKEYARACVEVADAVGVQVLDLNTFFNTMPESSRNELLQADGLHLNSKGNILVDEQLRRKIADKFPSLGNNLEVWQFPAASHYAEEDPWIANVDR</sequence>
<dbReference type="InterPro" id="IPR036514">
    <property type="entry name" value="SGNH_hydro_sf"/>
</dbReference>
<accession>A0A833WPA1</accession>
<dbReference type="InterPro" id="IPR045136">
    <property type="entry name" value="Iah1-like"/>
</dbReference>
<evidence type="ECO:0000256" key="2">
    <source>
        <dbReference type="SAM" id="Phobius"/>
    </source>
</evidence>
<evidence type="ECO:0000256" key="1">
    <source>
        <dbReference type="ARBA" id="ARBA00022801"/>
    </source>
</evidence>
<feature type="domain" description="SGNH hydrolase-type esterase" evidence="3">
    <location>
        <begin position="45"/>
        <end position="236"/>
    </location>
</feature>
<keyword evidence="6" id="KW-1185">Reference proteome</keyword>
<feature type="transmembrane region" description="Helical" evidence="2">
    <location>
        <begin position="12"/>
        <end position="31"/>
    </location>
</feature>
<comment type="caution">
    <text evidence="4">The sequence shown here is derived from an EMBL/GenBank/DDBJ whole genome shotgun (WGS) entry which is preliminary data.</text>
</comment>
<dbReference type="InterPro" id="IPR013830">
    <property type="entry name" value="SGNH_hydro"/>
</dbReference>
<dbReference type="PANTHER" id="PTHR14209">
    <property type="entry name" value="ISOAMYL ACETATE-HYDROLYZING ESTERASE 1"/>
    <property type="match status" value="1"/>
</dbReference>
<keyword evidence="2" id="KW-0812">Transmembrane</keyword>
<dbReference type="EMBL" id="JAACNO010003318">
    <property type="protein sequence ID" value="KAF4127157.1"/>
    <property type="molecule type" value="Genomic_DNA"/>
</dbReference>
<keyword evidence="1 4" id="KW-0378">Hydrolase</keyword>
<dbReference type="SUPFAM" id="SSF52266">
    <property type="entry name" value="SGNH hydrolase"/>
    <property type="match status" value="1"/>
</dbReference>
<dbReference type="Pfam" id="PF13472">
    <property type="entry name" value="Lipase_GDSL_2"/>
    <property type="match status" value="1"/>
</dbReference>
<dbReference type="PANTHER" id="PTHR14209:SF19">
    <property type="entry name" value="ISOAMYL ACETATE-HYDROLYZING ESTERASE 1 HOMOLOG"/>
    <property type="match status" value="1"/>
</dbReference>
<proteinExistence type="predicted"/>
<keyword evidence="2" id="KW-0472">Membrane</keyword>
<protein>
    <submittedName>
        <fullName evidence="4">GDSL-like Lipase/Acylhydrolase family</fullName>
    </submittedName>
</protein>
<evidence type="ECO:0000313" key="4">
    <source>
        <dbReference type="EMBL" id="KAF4045080.1"/>
    </source>
</evidence>
<dbReference type="Proteomes" id="UP000704712">
    <property type="component" value="Unassembled WGS sequence"/>
</dbReference>
<name>A0A833WPA1_PHYIN</name>
<keyword evidence="2" id="KW-1133">Transmembrane helix</keyword>
<dbReference type="Proteomes" id="UP000602510">
    <property type="component" value="Unassembled WGS sequence"/>
</dbReference>
<gene>
    <name evidence="4" type="ORF">GN244_ATG02463</name>
    <name evidence="5" type="ORF">GN958_ATG23616</name>
</gene>
<evidence type="ECO:0000259" key="3">
    <source>
        <dbReference type="Pfam" id="PF13472"/>
    </source>
</evidence>
<dbReference type="AlphaFoldDB" id="A0A833WPA1"/>